<feature type="transmembrane region" description="Helical" evidence="5">
    <location>
        <begin position="99"/>
        <end position="120"/>
    </location>
</feature>
<evidence type="ECO:0000313" key="7">
    <source>
        <dbReference type="Proteomes" id="UP000198711"/>
    </source>
</evidence>
<keyword evidence="7" id="KW-1185">Reference proteome</keyword>
<comment type="caution">
    <text evidence="6">The sequence shown here is derived from an EMBL/GenBank/DDBJ whole genome shotgun (WGS) entry which is preliminary data.</text>
</comment>
<keyword evidence="5" id="KW-0811">Translocation</keyword>
<gene>
    <name evidence="5" type="primary">tatC</name>
    <name evidence="6" type="ORF">SAMN05444410_10421</name>
</gene>
<evidence type="ECO:0000256" key="5">
    <source>
        <dbReference type="HAMAP-Rule" id="MF_00902"/>
    </source>
</evidence>
<dbReference type="EMBL" id="FNNO01000004">
    <property type="protein sequence ID" value="SDW58511.1"/>
    <property type="molecule type" value="Genomic_DNA"/>
</dbReference>
<keyword evidence="5" id="KW-0653">Protein transport</keyword>
<dbReference type="GO" id="GO:0009977">
    <property type="term" value="F:proton motive force dependent protein transmembrane transporter activity"/>
    <property type="evidence" value="ECO:0007669"/>
    <property type="project" value="TreeGrafter"/>
</dbReference>
<feature type="transmembrane region" description="Helical" evidence="5">
    <location>
        <begin position="195"/>
        <end position="217"/>
    </location>
</feature>
<keyword evidence="5" id="KW-0813">Transport</keyword>
<dbReference type="Pfam" id="PF00902">
    <property type="entry name" value="TatC"/>
    <property type="match status" value="1"/>
</dbReference>
<keyword evidence="2 5" id="KW-0812">Transmembrane</keyword>
<protein>
    <recommendedName>
        <fullName evidence="5">Sec-independent protein translocase protein TatC</fullName>
    </recommendedName>
</protein>
<comment type="function">
    <text evidence="5">Part of the twin-arginine translocation (Tat) system that transports large folded proteins containing a characteristic twin-arginine motif in their signal peptide across membranes.</text>
</comment>
<evidence type="ECO:0000256" key="3">
    <source>
        <dbReference type="ARBA" id="ARBA00022989"/>
    </source>
</evidence>
<comment type="subunit">
    <text evidence="5">Forms a complex with TatA.</text>
</comment>
<comment type="subcellular location">
    <subcellularLocation>
        <location evidence="5">Cell membrane</location>
        <topology evidence="5">Multi-pass membrane protein</topology>
    </subcellularLocation>
    <subcellularLocation>
        <location evidence="1">Membrane</location>
        <topology evidence="1">Multi-pass membrane protein</topology>
    </subcellularLocation>
</comment>
<dbReference type="PANTHER" id="PTHR30371:SF0">
    <property type="entry name" value="SEC-INDEPENDENT PROTEIN TRANSLOCASE PROTEIN TATC, CHLOROPLASTIC-RELATED"/>
    <property type="match status" value="1"/>
</dbReference>
<dbReference type="NCBIfam" id="TIGR00945">
    <property type="entry name" value="tatC"/>
    <property type="match status" value="1"/>
</dbReference>
<evidence type="ECO:0000313" key="6">
    <source>
        <dbReference type="EMBL" id="SDW58511.1"/>
    </source>
</evidence>
<dbReference type="InterPro" id="IPR002033">
    <property type="entry name" value="TatC"/>
</dbReference>
<name>A0A8X8IFX3_9BACT</name>
<evidence type="ECO:0000256" key="4">
    <source>
        <dbReference type="ARBA" id="ARBA00023136"/>
    </source>
</evidence>
<dbReference type="HAMAP" id="MF_00902">
    <property type="entry name" value="TatC"/>
    <property type="match status" value="1"/>
</dbReference>
<proteinExistence type="inferred from homology"/>
<evidence type="ECO:0000256" key="2">
    <source>
        <dbReference type="ARBA" id="ARBA00022692"/>
    </source>
</evidence>
<feature type="transmembrane region" description="Helical" evidence="5">
    <location>
        <begin position="251"/>
        <end position="272"/>
    </location>
</feature>
<evidence type="ECO:0000256" key="1">
    <source>
        <dbReference type="ARBA" id="ARBA00004141"/>
    </source>
</evidence>
<feature type="transmembrane region" description="Helical" evidence="5">
    <location>
        <begin position="141"/>
        <end position="165"/>
    </location>
</feature>
<feature type="transmembrane region" description="Helical" evidence="5">
    <location>
        <begin position="28"/>
        <end position="45"/>
    </location>
</feature>
<dbReference type="PANTHER" id="PTHR30371">
    <property type="entry name" value="SEC-INDEPENDENT PROTEIN TRANSLOCASE PROTEIN TATC"/>
    <property type="match status" value="1"/>
</dbReference>
<dbReference type="Proteomes" id="UP000198711">
    <property type="component" value="Unassembled WGS sequence"/>
</dbReference>
<dbReference type="GO" id="GO:0065002">
    <property type="term" value="P:intracellular protein transmembrane transport"/>
    <property type="evidence" value="ECO:0007669"/>
    <property type="project" value="TreeGrafter"/>
</dbReference>
<dbReference type="GO" id="GO:0043953">
    <property type="term" value="P:protein transport by the Tat complex"/>
    <property type="evidence" value="ECO:0007669"/>
    <property type="project" value="UniProtKB-UniRule"/>
</dbReference>
<keyword evidence="3 5" id="KW-1133">Transmembrane helix</keyword>
<reference evidence="6 7" key="1">
    <citation type="submission" date="2016-10" db="EMBL/GenBank/DDBJ databases">
        <authorList>
            <person name="Varghese N."/>
            <person name="Submissions S."/>
        </authorList>
    </citation>
    <scope>NUCLEOTIDE SEQUENCE [LARGE SCALE GENOMIC DNA]</scope>
    <source>
        <strain evidence="6 7">DSM 25353</strain>
    </source>
</reference>
<dbReference type="PRINTS" id="PR01840">
    <property type="entry name" value="TATCFAMILY"/>
</dbReference>
<comment type="similarity">
    <text evidence="5">Belongs to the TatC family.</text>
</comment>
<dbReference type="GO" id="GO:0033281">
    <property type="term" value="C:TAT protein transport complex"/>
    <property type="evidence" value="ECO:0007669"/>
    <property type="project" value="UniProtKB-UniRule"/>
</dbReference>
<dbReference type="AlphaFoldDB" id="A0A8X8IFX3"/>
<dbReference type="RefSeq" id="WP_092722966.1">
    <property type="nucleotide sequence ID" value="NZ_FNNO01000004.1"/>
</dbReference>
<keyword evidence="5" id="KW-1003">Cell membrane</keyword>
<accession>A0A8X8IFX3</accession>
<keyword evidence="4 5" id="KW-0472">Membrane</keyword>
<organism evidence="6 7">
    <name type="scientific">Hydrobacter penzbergensis</name>
    <dbReference type="NCBI Taxonomy" id="1235997"/>
    <lineage>
        <taxon>Bacteria</taxon>
        <taxon>Pseudomonadati</taxon>
        <taxon>Bacteroidota</taxon>
        <taxon>Chitinophagia</taxon>
        <taxon>Chitinophagales</taxon>
        <taxon>Chitinophagaceae</taxon>
        <taxon>Hydrobacter</taxon>
    </lineage>
</organism>
<sequence length="285" mass="32874">MALLDRNRGGGLADMTFIDHLEELRMHIIRSVLAILVMAIVIFVYRNWIFDYIITGPINPNFISYRVLCQFSHWAHMGDALCMPPVKVNMQSNSFGGQFIGSISMSFILGFIMAFPYIFWEFWRFVKPALKENELRTTRFVIFWVSFFFFLGAAFGFFLLGPFTFNFLAGFQLGTQGTLVTFPTLSDYLDNLTNIILGCGLAFELPVLAYALTRIGLITPFFLKKTRKYAIVVILIIAAFITPSPDWMSQTIVFLPLYLLYELSIVLSVRVYKEEQKREQEDEWS</sequence>
<feature type="transmembrane region" description="Helical" evidence="5">
    <location>
        <begin position="229"/>
        <end position="245"/>
    </location>
</feature>